<reference evidence="1" key="1">
    <citation type="submission" date="2018-02" db="EMBL/GenBank/DDBJ databases">
        <title>Rhizophora mucronata_Transcriptome.</title>
        <authorList>
            <person name="Meera S.P."/>
            <person name="Sreeshan A."/>
            <person name="Augustine A."/>
        </authorList>
    </citation>
    <scope>NUCLEOTIDE SEQUENCE</scope>
    <source>
        <tissue evidence="1">Leaf</tissue>
    </source>
</reference>
<protein>
    <submittedName>
        <fullName evidence="1">Uncharacterized protein</fullName>
    </submittedName>
</protein>
<evidence type="ECO:0000313" key="1">
    <source>
        <dbReference type="EMBL" id="MBX47163.1"/>
    </source>
</evidence>
<organism evidence="1">
    <name type="scientific">Rhizophora mucronata</name>
    <name type="common">Asiatic mangrove</name>
    <dbReference type="NCBI Taxonomy" id="61149"/>
    <lineage>
        <taxon>Eukaryota</taxon>
        <taxon>Viridiplantae</taxon>
        <taxon>Streptophyta</taxon>
        <taxon>Embryophyta</taxon>
        <taxon>Tracheophyta</taxon>
        <taxon>Spermatophyta</taxon>
        <taxon>Magnoliopsida</taxon>
        <taxon>eudicotyledons</taxon>
        <taxon>Gunneridae</taxon>
        <taxon>Pentapetalae</taxon>
        <taxon>rosids</taxon>
        <taxon>fabids</taxon>
        <taxon>Malpighiales</taxon>
        <taxon>Rhizophoraceae</taxon>
        <taxon>Rhizophora</taxon>
    </lineage>
</organism>
<accession>A0A2P2NXJ1</accession>
<dbReference type="EMBL" id="GGEC01066679">
    <property type="protein sequence ID" value="MBX47163.1"/>
    <property type="molecule type" value="Transcribed_RNA"/>
</dbReference>
<proteinExistence type="predicted"/>
<sequence>MTFPKNQNSTFRRLRCRLFKDCCGLFSFSFSQ</sequence>
<dbReference type="AlphaFoldDB" id="A0A2P2NXJ1"/>
<name>A0A2P2NXJ1_RHIMU</name>